<dbReference type="Proteomes" id="UP000580250">
    <property type="component" value="Unassembled WGS sequence"/>
</dbReference>
<comment type="caution">
    <text evidence="1">The sequence shown here is derived from an EMBL/GenBank/DDBJ whole genome shotgun (WGS) entry which is preliminary data.</text>
</comment>
<sequence>MITLIRASRQFRNFLKEKRRLMQILKPKDLQFVPETKQVIQTSQMAIMFIEKTRIPIKIRKFKPVPATWVFEGISDTISDYIFGLHSPPQAFRNSLRSRILTKHDVEDAVI</sequence>
<dbReference type="EMBL" id="CAJEWN010000151">
    <property type="protein sequence ID" value="CAD2169289.1"/>
    <property type="molecule type" value="Genomic_DNA"/>
</dbReference>
<organism evidence="1 2">
    <name type="scientific">Meloidogyne enterolobii</name>
    <name type="common">Root-knot nematode worm</name>
    <name type="synonym">Meloidogyne mayaguensis</name>
    <dbReference type="NCBI Taxonomy" id="390850"/>
    <lineage>
        <taxon>Eukaryota</taxon>
        <taxon>Metazoa</taxon>
        <taxon>Ecdysozoa</taxon>
        <taxon>Nematoda</taxon>
        <taxon>Chromadorea</taxon>
        <taxon>Rhabditida</taxon>
        <taxon>Tylenchina</taxon>
        <taxon>Tylenchomorpha</taxon>
        <taxon>Tylenchoidea</taxon>
        <taxon>Meloidogynidae</taxon>
        <taxon>Meloidogyninae</taxon>
        <taxon>Meloidogyne</taxon>
    </lineage>
</organism>
<proteinExistence type="predicted"/>
<gene>
    <name evidence="1" type="ORF">MENT_LOCUS20621</name>
</gene>
<accession>A0A6V7V4S2</accession>
<reference evidence="1 2" key="1">
    <citation type="submission" date="2020-08" db="EMBL/GenBank/DDBJ databases">
        <authorList>
            <person name="Koutsovoulos G."/>
            <person name="Danchin GJ E."/>
        </authorList>
    </citation>
    <scope>NUCLEOTIDE SEQUENCE [LARGE SCALE GENOMIC DNA]</scope>
</reference>
<evidence type="ECO:0000313" key="1">
    <source>
        <dbReference type="EMBL" id="CAD2169289.1"/>
    </source>
</evidence>
<dbReference type="AlphaFoldDB" id="A0A6V7V4S2"/>
<protein>
    <submittedName>
        <fullName evidence="1">Uncharacterized protein</fullName>
    </submittedName>
</protein>
<name>A0A6V7V4S2_MELEN</name>
<evidence type="ECO:0000313" key="2">
    <source>
        <dbReference type="Proteomes" id="UP000580250"/>
    </source>
</evidence>